<dbReference type="EMBL" id="EQ975454">
    <property type="protein sequence ID" value="EEF27381.1"/>
    <property type="molecule type" value="Genomic_DNA"/>
</dbReference>
<evidence type="ECO:0000313" key="2">
    <source>
        <dbReference type="Proteomes" id="UP000008311"/>
    </source>
</evidence>
<name>B9T9T0_RICCO</name>
<dbReference type="InParanoid" id="B9T9T0"/>
<dbReference type="AlphaFoldDB" id="B9T9T0"/>
<evidence type="ECO:0000313" key="1">
    <source>
        <dbReference type="EMBL" id="EEF27381.1"/>
    </source>
</evidence>
<gene>
    <name evidence="1" type="ORF">RCOM_1973990</name>
</gene>
<dbReference type="Proteomes" id="UP000008311">
    <property type="component" value="Unassembled WGS sequence"/>
</dbReference>
<keyword evidence="2" id="KW-1185">Reference proteome</keyword>
<proteinExistence type="predicted"/>
<accession>B9T9T0</accession>
<organism evidence="1 2">
    <name type="scientific">Ricinus communis</name>
    <name type="common">Castor bean</name>
    <dbReference type="NCBI Taxonomy" id="3988"/>
    <lineage>
        <taxon>Eukaryota</taxon>
        <taxon>Viridiplantae</taxon>
        <taxon>Streptophyta</taxon>
        <taxon>Embryophyta</taxon>
        <taxon>Tracheophyta</taxon>
        <taxon>Spermatophyta</taxon>
        <taxon>Magnoliopsida</taxon>
        <taxon>eudicotyledons</taxon>
        <taxon>Gunneridae</taxon>
        <taxon>Pentapetalae</taxon>
        <taxon>rosids</taxon>
        <taxon>fabids</taxon>
        <taxon>Malpighiales</taxon>
        <taxon>Euphorbiaceae</taxon>
        <taxon>Acalyphoideae</taxon>
        <taxon>Acalypheae</taxon>
        <taxon>Ricinus</taxon>
    </lineage>
</organism>
<sequence>MMPWIPYVLIGDMPHELSHLVVELSVVPGLCEDDRRLVQLLPRLMLCSKDIAANFQMPPELDQLRLQLLNLRLQPQALAHCLELAHRLDFPCYVRDRRLGRLLRREQKRGDENPFPIAFDSHWNGTSSASPLKSDTVPISY</sequence>
<protein>
    <submittedName>
        <fullName evidence="1">Uncharacterized protein</fullName>
    </submittedName>
</protein>
<reference evidence="2" key="1">
    <citation type="journal article" date="2010" name="Nat. Biotechnol.">
        <title>Draft genome sequence of the oilseed species Ricinus communis.</title>
        <authorList>
            <person name="Chan A.P."/>
            <person name="Crabtree J."/>
            <person name="Zhao Q."/>
            <person name="Lorenzi H."/>
            <person name="Orvis J."/>
            <person name="Puiu D."/>
            <person name="Melake-Berhan A."/>
            <person name="Jones K.M."/>
            <person name="Redman J."/>
            <person name="Chen G."/>
            <person name="Cahoon E.B."/>
            <person name="Gedil M."/>
            <person name="Stanke M."/>
            <person name="Haas B.J."/>
            <person name="Wortman J.R."/>
            <person name="Fraser-Liggett C.M."/>
            <person name="Ravel J."/>
            <person name="Rabinowicz P.D."/>
        </authorList>
    </citation>
    <scope>NUCLEOTIDE SEQUENCE [LARGE SCALE GENOMIC DNA]</scope>
    <source>
        <strain evidence="2">cv. Hale</strain>
    </source>
</reference>